<feature type="domain" description="HTH araC/xylS-type" evidence="9">
    <location>
        <begin position="415"/>
        <end position="513"/>
    </location>
</feature>
<keyword evidence="3 8" id="KW-0597">Phosphoprotein</keyword>
<dbReference type="PROSITE" id="PS50110">
    <property type="entry name" value="RESPONSE_REGULATORY"/>
    <property type="match status" value="1"/>
</dbReference>
<dbReference type="PROSITE" id="PS00041">
    <property type="entry name" value="HTH_ARAC_FAMILY_1"/>
    <property type="match status" value="1"/>
</dbReference>
<dbReference type="InterPro" id="IPR011006">
    <property type="entry name" value="CheY-like_superfamily"/>
</dbReference>
<dbReference type="InterPro" id="IPR018060">
    <property type="entry name" value="HTH_AraC"/>
</dbReference>
<evidence type="ECO:0000256" key="7">
    <source>
        <dbReference type="ARBA" id="ARBA00023163"/>
    </source>
</evidence>
<evidence type="ECO:0000313" key="11">
    <source>
        <dbReference type="EMBL" id="MDQ0113265.1"/>
    </source>
</evidence>
<feature type="modified residue" description="4-aspartylphosphate" evidence="8">
    <location>
        <position position="55"/>
    </location>
</feature>
<organism evidence="11 12">
    <name type="scientific">Paenibacillus harenae</name>
    <dbReference type="NCBI Taxonomy" id="306543"/>
    <lineage>
        <taxon>Bacteria</taxon>
        <taxon>Bacillati</taxon>
        <taxon>Bacillota</taxon>
        <taxon>Bacilli</taxon>
        <taxon>Bacillales</taxon>
        <taxon>Paenibacillaceae</taxon>
        <taxon>Paenibacillus</taxon>
    </lineage>
</organism>
<evidence type="ECO:0000256" key="2">
    <source>
        <dbReference type="ARBA" id="ARBA00022490"/>
    </source>
</evidence>
<evidence type="ECO:0000256" key="1">
    <source>
        <dbReference type="ARBA" id="ARBA00004496"/>
    </source>
</evidence>
<dbReference type="Gene3D" id="3.40.50.2300">
    <property type="match status" value="1"/>
</dbReference>
<dbReference type="Proteomes" id="UP001229346">
    <property type="component" value="Unassembled WGS sequence"/>
</dbReference>
<proteinExistence type="predicted"/>
<keyword evidence="2" id="KW-0963">Cytoplasm</keyword>
<dbReference type="InterPro" id="IPR041522">
    <property type="entry name" value="CdaR_GGDEF"/>
</dbReference>
<dbReference type="RefSeq" id="WP_307204380.1">
    <property type="nucleotide sequence ID" value="NZ_JAUSSU010000005.1"/>
</dbReference>
<evidence type="ECO:0000313" key="12">
    <source>
        <dbReference type="Proteomes" id="UP001229346"/>
    </source>
</evidence>
<evidence type="ECO:0000256" key="4">
    <source>
        <dbReference type="ARBA" id="ARBA00023012"/>
    </source>
</evidence>
<comment type="subcellular location">
    <subcellularLocation>
        <location evidence="1">Cytoplasm</location>
    </subcellularLocation>
</comment>
<dbReference type="Pfam" id="PF12833">
    <property type="entry name" value="HTH_18"/>
    <property type="match status" value="1"/>
</dbReference>
<dbReference type="SMART" id="SM00448">
    <property type="entry name" value="REC"/>
    <property type="match status" value="1"/>
</dbReference>
<keyword evidence="6" id="KW-0238">DNA-binding</keyword>
<keyword evidence="5" id="KW-0805">Transcription regulation</keyword>
<dbReference type="InterPro" id="IPR009057">
    <property type="entry name" value="Homeodomain-like_sf"/>
</dbReference>
<keyword evidence="7" id="KW-0804">Transcription</keyword>
<dbReference type="Pfam" id="PF17853">
    <property type="entry name" value="GGDEF_2"/>
    <property type="match status" value="1"/>
</dbReference>
<evidence type="ECO:0000259" key="10">
    <source>
        <dbReference type="PROSITE" id="PS50110"/>
    </source>
</evidence>
<sequence length="524" mass="60616">MISLLIVDDEKIIRMGLHSVIERQFPHLFNYRFAENGQEALELLRQEPADIMFTDIRMPIMDGIELLEQLQDQPVKPEVILLSGYNEFAYAQKAIRCAVKDYLVKPVMREELFAILGQLMRDIRMREERADKTGEDAGLVAAELVTQHLTQKDLGDAISQNKLKQAGYSWLDAGYTLGLLRRSGGGSQPSSTDAASFRNQIAELLQGHMDWMLTRDGEGGTIMIARDPVLFYQLAERWRMNVHESQLRIAISESVQGIEQIRRAYSQAKQTLKYSIVLPELDVLEYTSISERNERYVVPVELIQRLSNLMGMGRGNEMKQLLDQILDVRIISCCEIGYLERISQLLNEELFDKVFRIYGSRVLGLLSRYAYVGHIGNFDRYEHYYATVEQLLDSLDRFIQDRREQAPPTEQNTMQKVLAYLQTHYADDLNMAVVSNHFSLNYSYFSHAFQEYSGESFSNYVRRLRLDKAKELLVHSDLKVYEISDQVGFENVKHFMKIFKETEGITALEFRSQRRLFDDNSSEA</sequence>
<dbReference type="PROSITE" id="PS01124">
    <property type="entry name" value="HTH_ARAC_FAMILY_2"/>
    <property type="match status" value="1"/>
</dbReference>
<keyword evidence="12" id="KW-1185">Reference proteome</keyword>
<dbReference type="InterPro" id="IPR051552">
    <property type="entry name" value="HptR"/>
</dbReference>
<keyword evidence="4" id="KW-0902">Two-component regulatory system</keyword>
<dbReference type="PANTHER" id="PTHR42713:SF3">
    <property type="entry name" value="TRANSCRIPTIONAL REGULATORY PROTEIN HPTR"/>
    <property type="match status" value="1"/>
</dbReference>
<dbReference type="SUPFAM" id="SSF46689">
    <property type="entry name" value="Homeodomain-like"/>
    <property type="match status" value="2"/>
</dbReference>
<evidence type="ECO:0000256" key="6">
    <source>
        <dbReference type="ARBA" id="ARBA00023125"/>
    </source>
</evidence>
<dbReference type="Pfam" id="PF00072">
    <property type="entry name" value="Response_reg"/>
    <property type="match status" value="1"/>
</dbReference>
<accession>A0ABT9U0V0</accession>
<dbReference type="InterPro" id="IPR001789">
    <property type="entry name" value="Sig_transdc_resp-reg_receiver"/>
</dbReference>
<evidence type="ECO:0000256" key="3">
    <source>
        <dbReference type="ARBA" id="ARBA00022553"/>
    </source>
</evidence>
<reference evidence="11 12" key="1">
    <citation type="submission" date="2023-07" db="EMBL/GenBank/DDBJ databases">
        <title>Sorghum-associated microbial communities from plants grown in Nebraska, USA.</title>
        <authorList>
            <person name="Schachtman D."/>
        </authorList>
    </citation>
    <scope>NUCLEOTIDE SEQUENCE [LARGE SCALE GENOMIC DNA]</scope>
    <source>
        <strain evidence="11 12">CC482</strain>
    </source>
</reference>
<gene>
    <name evidence="11" type="ORF">J2T15_002706</name>
</gene>
<evidence type="ECO:0000256" key="8">
    <source>
        <dbReference type="PROSITE-ProRule" id="PRU00169"/>
    </source>
</evidence>
<dbReference type="SUPFAM" id="SSF52172">
    <property type="entry name" value="CheY-like"/>
    <property type="match status" value="1"/>
</dbReference>
<evidence type="ECO:0000259" key="9">
    <source>
        <dbReference type="PROSITE" id="PS01124"/>
    </source>
</evidence>
<dbReference type="PANTHER" id="PTHR42713">
    <property type="entry name" value="HISTIDINE KINASE-RELATED"/>
    <property type="match status" value="1"/>
</dbReference>
<protein>
    <submittedName>
        <fullName evidence="11">Two-component system response regulator YesN</fullName>
    </submittedName>
</protein>
<name>A0ABT9U0V0_PAEHA</name>
<comment type="caution">
    <text evidence="11">The sequence shown here is derived from an EMBL/GenBank/DDBJ whole genome shotgun (WGS) entry which is preliminary data.</text>
</comment>
<dbReference type="SMART" id="SM00342">
    <property type="entry name" value="HTH_ARAC"/>
    <property type="match status" value="1"/>
</dbReference>
<dbReference type="CDD" id="cd17536">
    <property type="entry name" value="REC_YesN-like"/>
    <property type="match status" value="1"/>
</dbReference>
<dbReference type="InterPro" id="IPR018062">
    <property type="entry name" value="HTH_AraC-typ_CS"/>
</dbReference>
<dbReference type="EMBL" id="JAUSSU010000005">
    <property type="protein sequence ID" value="MDQ0113265.1"/>
    <property type="molecule type" value="Genomic_DNA"/>
</dbReference>
<dbReference type="Gene3D" id="1.10.10.60">
    <property type="entry name" value="Homeodomain-like"/>
    <property type="match status" value="2"/>
</dbReference>
<feature type="domain" description="Response regulatory" evidence="10">
    <location>
        <begin position="3"/>
        <end position="120"/>
    </location>
</feature>
<evidence type="ECO:0000256" key="5">
    <source>
        <dbReference type="ARBA" id="ARBA00023015"/>
    </source>
</evidence>